<dbReference type="GO" id="GO:0000976">
    <property type="term" value="F:transcription cis-regulatory region binding"/>
    <property type="evidence" value="ECO:0007669"/>
    <property type="project" value="TreeGrafter"/>
</dbReference>
<evidence type="ECO:0000259" key="5">
    <source>
        <dbReference type="PROSITE" id="PS50977"/>
    </source>
</evidence>
<keyword evidence="1" id="KW-0805">Transcription regulation</keyword>
<proteinExistence type="predicted"/>
<dbReference type="SUPFAM" id="SSF46689">
    <property type="entry name" value="Homeodomain-like"/>
    <property type="match status" value="1"/>
</dbReference>
<dbReference type="GO" id="GO:0003700">
    <property type="term" value="F:DNA-binding transcription factor activity"/>
    <property type="evidence" value="ECO:0007669"/>
    <property type="project" value="TreeGrafter"/>
</dbReference>
<dbReference type="Gene3D" id="1.10.357.10">
    <property type="entry name" value="Tetracycline Repressor, domain 2"/>
    <property type="match status" value="1"/>
</dbReference>
<dbReference type="KEGG" id="kphy:AOZ06_29055"/>
<gene>
    <name evidence="6" type="ORF">AOZ06_29055</name>
</gene>
<keyword evidence="2 4" id="KW-0238">DNA-binding</keyword>
<dbReference type="EMBL" id="CP012752">
    <property type="protein sequence ID" value="ALG10402.1"/>
    <property type="molecule type" value="Genomic_DNA"/>
</dbReference>
<accession>A0A0N9I7C2</accession>
<name>A0A0N9I7C2_9PSEU</name>
<evidence type="ECO:0000256" key="2">
    <source>
        <dbReference type="ARBA" id="ARBA00023125"/>
    </source>
</evidence>
<dbReference type="PROSITE" id="PS50977">
    <property type="entry name" value="HTH_TETR_2"/>
    <property type="match status" value="1"/>
</dbReference>
<evidence type="ECO:0000256" key="1">
    <source>
        <dbReference type="ARBA" id="ARBA00023015"/>
    </source>
</evidence>
<keyword evidence="7" id="KW-1185">Reference proteome</keyword>
<dbReference type="STRING" id="860235.AOZ06_29055"/>
<feature type="DNA-binding region" description="H-T-H motif" evidence="4">
    <location>
        <begin position="44"/>
        <end position="63"/>
    </location>
</feature>
<evidence type="ECO:0000313" key="6">
    <source>
        <dbReference type="EMBL" id="ALG10402.1"/>
    </source>
</evidence>
<dbReference type="SUPFAM" id="SSF48498">
    <property type="entry name" value="Tetracyclin repressor-like, C-terminal domain"/>
    <property type="match status" value="1"/>
</dbReference>
<dbReference type="Pfam" id="PF00440">
    <property type="entry name" value="TetR_N"/>
    <property type="match status" value="1"/>
</dbReference>
<evidence type="ECO:0000313" key="7">
    <source>
        <dbReference type="Proteomes" id="UP000063699"/>
    </source>
</evidence>
<dbReference type="Proteomes" id="UP000063699">
    <property type="component" value="Chromosome"/>
</dbReference>
<dbReference type="RefSeq" id="WP_054292305.1">
    <property type="nucleotide sequence ID" value="NZ_CP012752.1"/>
</dbReference>
<dbReference type="PANTHER" id="PTHR30055">
    <property type="entry name" value="HTH-TYPE TRANSCRIPTIONAL REGULATOR RUTR"/>
    <property type="match status" value="1"/>
</dbReference>
<feature type="domain" description="HTH tetR-type" evidence="5">
    <location>
        <begin position="20"/>
        <end position="81"/>
    </location>
</feature>
<dbReference type="InterPro" id="IPR009057">
    <property type="entry name" value="Homeodomain-like_sf"/>
</dbReference>
<dbReference type="InterPro" id="IPR036271">
    <property type="entry name" value="Tet_transcr_reg_TetR-rel_C_sf"/>
</dbReference>
<organism evidence="6 7">
    <name type="scientific">Kibdelosporangium phytohabitans</name>
    <dbReference type="NCBI Taxonomy" id="860235"/>
    <lineage>
        <taxon>Bacteria</taxon>
        <taxon>Bacillati</taxon>
        <taxon>Actinomycetota</taxon>
        <taxon>Actinomycetes</taxon>
        <taxon>Pseudonocardiales</taxon>
        <taxon>Pseudonocardiaceae</taxon>
        <taxon>Kibdelosporangium</taxon>
    </lineage>
</organism>
<sequence length="210" mass="22765">MPDRAQRIKGNSRQRTDAHSQLRAALLTAVRELAEQAGGYESVTMRQIAAQVGYAAPVVYEYFPGKRQLLLAVTDVGFAELADRLAEAGCPKRNPRRAEANPLMAVADALWTFATANPCLYQLMHTLVDVPFGTGDTPASALRCFELLKSAVTAAAPDHPAKAQDDDAPTDLFWAQLHGVITLALHGRIKGGHARARSLLDHAATTFRDH</sequence>
<protein>
    <recommendedName>
        <fullName evidence="5">HTH tetR-type domain-containing protein</fullName>
    </recommendedName>
</protein>
<reference evidence="6 7" key="1">
    <citation type="submission" date="2015-07" db="EMBL/GenBank/DDBJ databases">
        <title>Genome sequencing of Kibdelosporangium phytohabitans.</title>
        <authorList>
            <person name="Qin S."/>
            <person name="Xing K."/>
        </authorList>
    </citation>
    <scope>NUCLEOTIDE SEQUENCE [LARGE SCALE GENOMIC DNA]</scope>
    <source>
        <strain evidence="6 7">KLBMP1111</strain>
    </source>
</reference>
<keyword evidence="3" id="KW-0804">Transcription</keyword>
<dbReference type="InterPro" id="IPR001647">
    <property type="entry name" value="HTH_TetR"/>
</dbReference>
<dbReference type="Pfam" id="PF13305">
    <property type="entry name" value="TetR_C_33"/>
    <property type="match status" value="1"/>
</dbReference>
<dbReference type="InterPro" id="IPR050109">
    <property type="entry name" value="HTH-type_TetR-like_transc_reg"/>
</dbReference>
<dbReference type="InterPro" id="IPR025996">
    <property type="entry name" value="MT1864/Rv1816-like_C"/>
</dbReference>
<dbReference type="AlphaFoldDB" id="A0A0N9I7C2"/>
<evidence type="ECO:0000256" key="3">
    <source>
        <dbReference type="ARBA" id="ARBA00023163"/>
    </source>
</evidence>
<evidence type="ECO:0000256" key="4">
    <source>
        <dbReference type="PROSITE-ProRule" id="PRU00335"/>
    </source>
</evidence>
<dbReference type="PANTHER" id="PTHR30055:SF234">
    <property type="entry name" value="HTH-TYPE TRANSCRIPTIONAL REGULATOR BETI"/>
    <property type="match status" value="1"/>
</dbReference>